<keyword evidence="8" id="KW-1185">Reference proteome</keyword>
<keyword evidence="2 7" id="KW-0645">Protease</keyword>
<dbReference type="GO" id="GO:0004252">
    <property type="term" value="F:serine-type endopeptidase activity"/>
    <property type="evidence" value="ECO:0007669"/>
    <property type="project" value="InterPro"/>
</dbReference>
<dbReference type="PROSITE" id="PS51892">
    <property type="entry name" value="SUBTILASE"/>
    <property type="match status" value="1"/>
</dbReference>
<feature type="region of interest" description="Disordered" evidence="5">
    <location>
        <begin position="132"/>
        <end position="152"/>
    </location>
</feature>
<evidence type="ECO:0000313" key="7">
    <source>
        <dbReference type="EMBL" id="KAF4494031.1"/>
    </source>
</evidence>
<evidence type="ECO:0000256" key="4">
    <source>
        <dbReference type="PROSITE-ProRule" id="PRU01240"/>
    </source>
</evidence>
<evidence type="ECO:0000256" key="1">
    <source>
        <dbReference type="ARBA" id="ARBA00011073"/>
    </source>
</evidence>
<evidence type="ECO:0000256" key="3">
    <source>
        <dbReference type="ARBA" id="ARBA00022825"/>
    </source>
</evidence>
<dbReference type="AlphaFoldDB" id="A0A9P5E472"/>
<dbReference type="InterPro" id="IPR050131">
    <property type="entry name" value="Peptidase_S8_subtilisin-like"/>
</dbReference>
<keyword evidence="3" id="KW-0378">Hydrolase</keyword>
<proteinExistence type="inferred from homology"/>
<dbReference type="EMBL" id="LUFC02000818">
    <property type="protein sequence ID" value="KAF4494031.1"/>
    <property type="molecule type" value="Genomic_DNA"/>
</dbReference>
<dbReference type="SUPFAM" id="SSF52743">
    <property type="entry name" value="Subtilisin-like"/>
    <property type="match status" value="1"/>
</dbReference>
<evidence type="ECO:0000313" key="8">
    <source>
        <dbReference type="Proteomes" id="UP000737391"/>
    </source>
</evidence>
<protein>
    <submittedName>
        <fullName evidence="7">Cuticle-degrading protease</fullName>
    </submittedName>
</protein>
<evidence type="ECO:0000256" key="5">
    <source>
        <dbReference type="SAM" id="MobiDB-lite"/>
    </source>
</evidence>
<dbReference type="Proteomes" id="UP000737391">
    <property type="component" value="Unassembled WGS sequence"/>
</dbReference>
<comment type="similarity">
    <text evidence="1 4">Belongs to the peptidase S8 family.</text>
</comment>
<organism evidence="7 8">
    <name type="scientific">Fusarium agapanthi</name>
    <dbReference type="NCBI Taxonomy" id="1803897"/>
    <lineage>
        <taxon>Eukaryota</taxon>
        <taxon>Fungi</taxon>
        <taxon>Dikarya</taxon>
        <taxon>Ascomycota</taxon>
        <taxon>Pezizomycotina</taxon>
        <taxon>Sordariomycetes</taxon>
        <taxon>Hypocreomycetidae</taxon>
        <taxon>Hypocreales</taxon>
        <taxon>Nectriaceae</taxon>
        <taxon>Fusarium</taxon>
        <taxon>Fusarium fujikuroi species complex</taxon>
    </lineage>
</organism>
<name>A0A9P5E472_9HYPO</name>
<dbReference type="Pfam" id="PF00082">
    <property type="entry name" value="Peptidase_S8"/>
    <property type="match status" value="1"/>
</dbReference>
<dbReference type="Gene3D" id="3.40.50.200">
    <property type="entry name" value="Peptidase S8/S53 domain"/>
    <property type="match status" value="1"/>
</dbReference>
<gene>
    <name evidence="7" type="ORF">FAGAP_9836</name>
</gene>
<comment type="caution">
    <text evidence="4">Lacks conserved residue(s) required for the propagation of feature annotation.</text>
</comment>
<dbReference type="PANTHER" id="PTHR43806:SF58">
    <property type="entry name" value="ALKALINE PROTEASE 1-RELATED"/>
    <property type="match status" value="1"/>
</dbReference>
<keyword evidence="3" id="KW-0720">Serine protease</keyword>
<evidence type="ECO:0000259" key="6">
    <source>
        <dbReference type="Pfam" id="PF00082"/>
    </source>
</evidence>
<dbReference type="PANTHER" id="PTHR43806">
    <property type="entry name" value="PEPTIDASE S8"/>
    <property type="match status" value="1"/>
</dbReference>
<evidence type="ECO:0000256" key="2">
    <source>
        <dbReference type="ARBA" id="ARBA00022670"/>
    </source>
</evidence>
<dbReference type="InterPro" id="IPR000209">
    <property type="entry name" value="Peptidase_S8/S53_dom"/>
</dbReference>
<accession>A0A9P5E472</accession>
<dbReference type="InterPro" id="IPR036852">
    <property type="entry name" value="Peptidase_S8/S53_dom_sf"/>
</dbReference>
<reference evidence="7" key="1">
    <citation type="submission" date="2020-01" db="EMBL/GenBank/DDBJ databases">
        <title>Identification and distribution of gene clusters putatively required for synthesis of sphingolipid metabolism inhibitors in phylogenetically diverse species of the filamentous fungus Fusarium.</title>
        <authorList>
            <person name="Kim H.-S."/>
            <person name="Busman M."/>
            <person name="Brown D.W."/>
            <person name="Divon H."/>
            <person name="Uhlig S."/>
            <person name="Proctor R.H."/>
        </authorList>
    </citation>
    <scope>NUCLEOTIDE SEQUENCE</scope>
    <source>
        <strain evidence="7">NRRL 31653</strain>
    </source>
</reference>
<feature type="domain" description="Peptidase S8/S53" evidence="6">
    <location>
        <begin position="28"/>
        <end position="151"/>
    </location>
</feature>
<comment type="caution">
    <text evidence="7">The sequence shown here is derived from an EMBL/GenBank/DDBJ whole genome shotgun (WGS) entry which is preliminary data.</text>
</comment>
<dbReference type="OrthoDB" id="206201at2759"/>
<feature type="compositionally biased region" description="Polar residues" evidence="5">
    <location>
        <begin position="132"/>
        <end position="143"/>
    </location>
</feature>
<sequence>MYGASTQKSAPWGLARISNYQARMNSVDNADLDAYGHGTHIAGTIESKTYSVAKKTQLFAFKVLNEYTAGQTSGILAGMNLIVEDAATRKCPKDIVVNMSPSVASSPAISTAARYTVKSGYFLAVADGNDNTDASHVSPSNEPMTCPVGATA</sequence>
<dbReference type="GO" id="GO:0006508">
    <property type="term" value="P:proteolysis"/>
    <property type="evidence" value="ECO:0007669"/>
    <property type="project" value="UniProtKB-KW"/>
</dbReference>